<organism evidence="2 3">
    <name type="scientific">Metarhizium brunneum</name>
    <dbReference type="NCBI Taxonomy" id="500148"/>
    <lineage>
        <taxon>Eukaryota</taxon>
        <taxon>Fungi</taxon>
        <taxon>Dikarya</taxon>
        <taxon>Ascomycota</taxon>
        <taxon>Pezizomycotina</taxon>
        <taxon>Sordariomycetes</taxon>
        <taxon>Hypocreomycetidae</taxon>
        <taxon>Hypocreales</taxon>
        <taxon>Clavicipitaceae</taxon>
        <taxon>Metarhizium</taxon>
    </lineage>
</organism>
<dbReference type="PANTHER" id="PTHR35391">
    <property type="entry name" value="C2H2-TYPE DOMAIN-CONTAINING PROTEIN-RELATED"/>
    <property type="match status" value="1"/>
</dbReference>
<sequence>MSYCGDLTDYTGLSNEADQEKPIQRPNIASLAAQALEAFERCLHLSASYSRNGAFRVDYHLRDFEHWTHNAGVFSPGRACLDHAVRPADVLHDDICSDLKNLIQRIQDSSSILENTTNSRQENSTENDLNDAIKAIAKVIKSLYDPIESGQAKEISRRTWYSTEAKQFSLRDDNNNDEEPRLRKLYLDFIRGRFPNIKDYLPQRLAEYMLLQRKRTLFRRYYHRAHPLRVEHIVPRPKIVRPQFLRHAPEPSGEESEVESDVESDVESEAPLAKGITLSQAAKAAEAAAEMYEQDSASTPSALSITQMFALSKHEDLVFPPAPNAMVKQVFEELKKQRKKTLKECPTEIPGFADYEEYKRQPSRSHAGSASSFAEIDRRVTEEKKKFRACLQRDWICCNVKVGEVVCPFCLYVLPAFSVSDDEKWKAHITSDIEIYFCPFDKCKTPTEPYYDCDSWILHMGGCGWQNYYAQDVINQRECPICGANHEDDLECHIAGHLKFLALKALPLPPGYNGPQGLEAANNTEKHALPVFEDSIDGSACSDDGDDVTDGDSVERSLFDGVPKEDWGRCEWGFLTRANDNQFGSFPVTDYTQPFREVFIETTPKIIQTEKSLKILYEASGPNEITKDLDRTIPSWVMDHTKRRQLLNGPEVTRFEGHTRLFLASFYASGELGMQKVLWRSPTEGKNLSATYFSGINLSKAPVSGTGKGTGRLVPQGIRIDMLLEPRSPLPREARHNSSWQDWVRKWAPPNVESSRYLMSEDGEK</sequence>
<dbReference type="KEGG" id="mbrn:26247552"/>
<feature type="compositionally biased region" description="Acidic residues" evidence="1">
    <location>
        <begin position="252"/>
        <end position="268"/>
    </location>
</feature>
<evidence type="ECO:0000313" key="2">
    <source>
        <dbReference type="EMBL" id="QLI67320.1"/>
    </source>
</evidence>
<dbReference type="Proteomes" id="UP000510686">
    <property type="component" value="Chromosome 2"/>
</dbReference>
<keyword evidence="3" id="KW-1185">Reference proteome</keyword>
<dbReference type="AlphaFoldDB" id="A0A7D5YPB5"/>
<dbReference type="EMBL" id="CP058933">
    <property type="protein sequence ID" value="QLI67320.1"/>
    <property type="molecule type" value="Genomic_DNA"/>
</dbReference>
<dbReference type="PANTHER" id="PTHR35391:SF7">
    <property type="entry name" value="C2H2-TYPE DOMAIN-CONTAINING PROTEIN"/>
    <property type="match status" value="1"/>
</dbReference>
<dbReference type="GeneID" id="26247552"/>
<dbReference type="OrthoDB" id="20872at2759"/>
<dbReference type="RefSeq" id="XP_014539641.2">
    <property type="nucleotide sequence ID" value="XM_014684155.2"/>
</dbReference>
<reference evidence="2 3" key="1">
    <citation type="submission" date="2020-07" db="EMBL/GenBank/DDBJ databases">
        <title>Telomere length de novo assembly of all 7 chromosomes of the fungus, Metarhizium brunneum, using a novel assembly pipeline.</title>
        <authorList>
            <person name="Saud z."/>
            <person name="Kortsinoglou A."/>
            <person name="Kouvelis V.N."/>
            <person name="Butt T.M."/>
        </authorList>
    </citation>
    <scope>NUCLEOTIDE SEQUENCE [LARGE SCALE GENOMIC DNA]</scope>
    <source>
        <strain evidence="2 3">4556</strain>
    </source>
</reference>
<evidence type="ECO:0000313" key="3">
    <source>
        <dbReference type="Proteomes" id="UP000510686"/>
    </source>
</evidence>
<feature type="region of interest" description="Disordered" evidence="1">
    <location>
        <begin position="248"/>
        <end position="270"/>
    </location>
</feature>
<accession>A0A7D5YPB5</accession>
<name>A0A7D5YPB5_9HYPO</name>
<gene>
    <name evidence="2" type="ORF">G6M90_00g030980</name>
</gene>
<protein>
    <submittedName>
        <fullName evidence="2">Uncharacterized protein</fullName>
    </submittedName>
</protein>
<evidence type="ECO:0000256" key="1">
    <source>
        <dbReference type="SAM" id="MobiDB-lite"/>
    </source>
</evidence>
<proteinExistence type="predicted"/>